<dbReference type="GeneID" id="25277287"/>
<dbReference type="HOGENOM" id="CLU_001490_2_0_1"/>
<organism evidence="5 6">
    <name type="scientific">Exophiala aquamarina CBS 119918</name>
    <dbReference type="NCBI Taxonomy" id="1182545"/>
    <lineage>
        <taxon>Eukaryota</taxon>
        <taxon>Fungi</taxon>
        <taxon>Dikarya</taxon>
        <taxon>Ascomycota</taxon>
        <taxon>Pezizomycotina</taxon>
        <taxon>Eurotiomycetes</taxon>
        <taxon>Chaetothyriomycetidae</taxon>
        <taxon>Chaetothyriales</taxon>
        <taxon>Herpotrichiellaceae</taxon>
        <taxon>Exophiala</taxon>
    </lineage>
</organism>
<accession>A0A072PLR5</accession>
<dbReference type="PANTHER" id="PTHR10887:SF445">
    <property type="entry name" value="NFX1-TYPE ZINC FINGER-CONTAINING PROTEIN 1"/>
    <property type="match status" value="1"/>
</dbReference>
<dbReference type="InterPro" id="IPR041677">
    <property type="entry name" value="DNA2/NAM7_AAA_11"/>
</dbReference>
<keyword evidence="1" id="KW-0347">Helicase</keyword>
<comment type="caution">
    <text evidence="5">The sequence shown here is derived from an EMBL/GenBank/DDBJ whole genome shotgun (WGS) entry which is preliminary data.</text>
</comment>
<keyword evidence="1" id="KW-0378">Hydrolase</keyword>
<dbReference type="OrthoDB" id="2423195at2759"/>
<reference evidence="5 6" key="1">
    <citation type="submission" date="2013-03" db="EMBL/GenBank/DDBJ databases">
        <title>The Genome Sequence of Exophiala aquamarina CBS 119918.</title>
        <authorList>
            <consortium name="The Broad Institute Genomics Platform"/>
            <person name="Cuomo C."/>
            <person name="de Hoog S."/>
            <person name="Gorbushina A."/>
            <person name="Walker B."/>
            <person name="Young S.K."/>
            <person name="Zeng Q."/>
            <person name="Gargeya S."/>
            <person name="Fitzgerald M."/>
            <person name="Haas B."/>
            <person name="Abouelleil A."/>
            <person name="Allen A.W."/>
            <person name="Alvarado L."/>
            <person name="Arachchi H.M."/>
            <person name="Berlin A.M."/>
            <person name="Chapman S.B."/>
            <person name="Gainer-Dewar J."/>
            <person name="Goldberg J."/>
            <person name="Griggs A."/>
            <person name="Gujja S."/>
            <person name="Hansen M."/>
            <person name="Howarth C."/>
            <person name="Imamovic A."/>
            <person name="Ireland A."/>
            <person name="Larimer J."/>
            <person name="McCowan C."/>
            <person name="Murphy C."/>
            <person name="Pearson M."/>
            <person name="Poon T.W."/>
            <person name="Priest M."/>
            <person name="Roberts A."/>
            <person name="Saif S."/>
            <person name="Shea T."/>
            <person name="Sisk P."/>
            <person name="Sykes S."/>
            <person name="Wortman J."/>
            <person name="Nusbaum C."/>
            <person name="Birren B."/>
        </authorList>
    </citation>
    <scope>NUCLEOTIDE SEQUENCE [LARGE SCALE GENOMIC DNA]</scope>
    <source>
        <strain evidence="5 6">CBS 119918</strain>
    </source>
</reference>
<dbReference type="EMBL" id="AMGV01000002">
    <property type="protein sequence ID" value="KEF60781.1"/>
    <property type="molecule type" value="Genomic_DNA"/>
</dbReference>
<keyword evidence="1" id="KW-0067">ATP-binding</keyword>
<proteinExistence type="predicted"/>
<dbReference type="AlphaFoldDB" id="A0A072PLR5"/>
<dbReference type="VEuPathDB" id="FungiDB:A1O9_02343"/>
<sequence length="1021" mass="114585">MVSIRARSAPLPSGESMPLENTLQPHPRPRLAFTDDGPGDLSISGPRHDNDHSDYRKIRILPTTDEILAVNRPIYMPKKDLLANNPLEIGMKRHLDLLFRQLRCDSIESIRDICYSAAQVSFLGTPGAEQEPARHETIAGNRYFLYKDARAEELLSHEHKAMLVRLSYHCPNFMRGAKMYNSGRFQEGMLVAILELDYPTRELSVYFMEVNLAQSTMSMNALNGAGLRAAVQLSFLPKCPRDDVHQLSRHALRLRPQSELVLVEFPKLLYAGFHNCLDRLKSMQEDDVAFSRYVAPPLDVQDVMKRAQVQRTRGQTPKFDVPSPSYATTEGFAYSLTDMVSTDSDITSVALEDLSKDEFVESLQNQTTLDHSQAVAFRDSLSREFAFTQGPPGCGKTFLGVQLTKTLLRSRSRNKPILLVCLTNHALDSFLEDLRNAGVKKLLRVGAGSKKEWTDAINLNSRNRKPRSTREESMALNTSSAHKKQAWTDLDLLCKALSAQNRIGTVSWHYVEGILQTNDPDVHAQFATNSDNPIARAFAFEYWSKGGDLDNLRNLHVELASRLAQVSRKHEEEAATVVDSVLEISGKASAENSRTGDNSVWSLSLGERQRLLQGWEREVNAEQVAHKIAALYFDFQDCSVTVKKIKNKRDTRTMLAHDVIGMTTTACAGRWDQLKSLEVEVMICEEAGEVMEAHTLCSLLPTLQHAIFIGDPLQLRPEVNEQSLTLETKIGSAYRLDESLLERLMFPKDPSLSAMRASQLGVQRRMHPDIANITRLTYPFLVDHDSTYNRPPVYGLEKRMYWWDHRVPELKGSNGLKSHANLHEVEMVSSLVEYLLRGGNYSQGEIAVLTPYSGQLSELVTRLSTTCEIWLSGKDREELLAEDLLDLGEEGKAHKDQVAISDMLRLTSVDNFQGEEAKIVILSTVRSGGRSGFLKTLNRINVACSRACEGFYIIGNSQTLSQVPMWRNIISLFNGNIGSTITACCPTHPEFRAPIEHPSDFEGIAAINVFRNAIHRPCMNV</sequence>
<dbReference type="STRING" id="1182545.A0A072PLR5"/>
<dbReference type="Pfam" id="PF13086">
    <property type="entry name" value="AAA_11"/>
    <property type="match status" value="1"/>
</dbReference>
<dbReference type="InterPro" id="IPR027417">
    <property type="entry name" value="P-loop_NTPase"/>
</dbReference>
<dbReference type="GO" id="GO:0031380">
    <property type="term" value="C:nuclear RNA-directed RNA polymerase complex"/>
    <property type="evidence" value="ECO:0007669"/>
    <property type="project" value="TreeGrafter"/>
</dbReference>
<dbReference type="GO" id="GO:0004386">
    <property type="term" value="F:helicase activity"/>
    <property type="evidence" value="ECO:0007669"/>
    <property type="project" value="InterPro"/>
</dbReference>
<dbReference type="SUPFAM" id="SSF52540">
    <property type="entry name" value="P-loop containing nucleoside triphosphate hydrolases"/>
    <property type="match status" value="1"/>
</dbReference>
<evidence type="ECO:0000313" key="6">
    <source>
        <dbReference type="Proteomes" id="UP000027920"/>
    </source>
</evidence>
<evidence type="ECO:0000313" key="5">
    <source>
        <dbReference type="EMBL" id="KEF60781.1"/>
    </source>
</evidence>
<dbReference type="InterPro" id="IPR047187">
    <property type="entry name" value="SF1_C_Upf1"/>
</dbReference>
<dbReference type="Pfam" id="PF13087">
    <property type="entry name" value="AAA_12"/>
    <property type="match status" value="1"/>
</dbReference>
<gene>
    <name evidence="5" type="ORF">A1O9_02343</name>
</gene>
<evidence type="ECO:0000256" key="1">
    <source>
        <dbReference type="ARBA" id="ARBA00022806"/>
    </source>
</evidence>
<feature type="region of interest" description="Disordered" evidence="2">
    <location>
        <begin position="1"/>
        <end position="50"/>
    </location>
</feature>
<feature type="domain" description="DNA2/NAM7 helicase helicase" evidence="3">
    <location>
        <begin position="369"/>
        <end position="719"/>
    </location>
</feature>
<feature type="domain" description="DNA2/NAM7 helicase-like C-terminal" evidence="4">
    <location>
        <begin position="736"/>
        <end position="957"/>
    </location>
</feature>
<evidence type="ECO:0000256" key="2">
    <source>
        <dbReference type="SAM" id="MobiDB-lite"/>
    </source>
</evidence>
<dbReference type="PANTHER" id="PTHR10887">
    <property type="entry name" value="DNA2/NAM7 HELICASE FAMILY"/>
    <property type="match status" value="1"/>
</dbReference>
<protein>
    <recommendedName>
        <fullName evidence="7">DNA2/NAM7 helicase-like C-terminal domain-containing protein</fullName>
    </recommendedName>
</protein>
<name>A0A072PLR5_9EURO</name>
<evidence type="ECO:0008006" key="7">
    <source>
        <dbReference type="Google" id="ProtNLM"/>
    </source>
</evidence>
<evidence type="ECO:0000259" key="3">
    <source>
        <dbReference type="Pfam" id="PF13086"/>
    </source>
</evidence>
<dbReference type="CDD" id="cd18808">
    <property type="entry name" value="SF1_C_Upf1"/>
    <property type="match status" value="1"/>
</dbReference>
<dbReference type="Gene3D" id="3.40.50.300">
    <property type="entry name" value="P-loop containing nucleotide triphosphate hydrolases"/>
    <property type="match status" value="3"/>
</dbReference>
<dbReference type="InterPro" id="IPR045055">
    <property type="entry name" value="DNA2/NAM7-like"/>
</dbReference>
<keyword evidence="1" id="KW-0547">Nucleotide-binding</keyword>
<dbReference type="Proteomes" id="UP000027920">
    <property type="component" value="Unassembled WGS sequence"/>
</dbReference>
<dbReference type="InterPro" id="IPR041679">
    <property type="entry name" value="DNA2/NAM7-like_C"/>
</dbReference>
<dbReference type="GO" id="GO:0031048">
    <property type="term" value="P:regulatory ncRNA-mediated heterochromatin formation"/>
    <property type="evidence" value="ECO:0007669"/>
    <property type="project" value="TreeGrafter"/>
</dbReference>
<keyword evidence="6" id="KW-1185">Reference proteome</keyword>
<dbReference type="RefSeq" id="XP_013263371.1">
    <property type="nucleotide sequence ID" value="XM_013407917.1"/>
</dbReference>
<evidence type="ECO:0000259" key="4">
    <source>
        <dbReference type="Pfam" id="PF13087"/>
    </source>
</evidence>